<evidence type="ECO:0000313" key="8">
    <source>
        <dbReference type="Proteomes" id="UP000011863"/>
    </source>
</evidence>
<keyword evidence="4 5" id="KW-0408">Iron</keyword>
<feature type="binding site" evidence="5">
    <location>
        <position position="205"/>
    </location>
    <ligand>
        <name>Fe cation</name>
        <dbReference type="ChEBI" id="CHEBI:24875"/>
        <note>catalytic</note>
    </ligand>
</feature>
<keyword evidence="6 7" id="KW-0223">Dioxygenase</keyword>
<evidence type="ECO:0000313" key="7">
    <source>
        <dbReference type="EMBL" id="BAN04299.1"/>
    </source>
</evidence>
<dbReference type="Pfam" id="PF03055">
    <property type="entry name" value="RPE65"/>
    <property type="match status" value="1"/>
</dbReference>
<comment type="cofactor">
    <cofactor evidence="5 6">
        <name>Fe(2+)</name>
        <dbReference type="ChEBI" id="CHEBI:29033"/>
    </cofactor>
    <text evidence="5 6">Binds 1 Fe(2+) ion per subunit.</text>
</comment>
<protein>
    <recommendedName>
        <fullName evidence="6">Dioxygenase</fullName>
        <ecNumber evidence="6">1.13.11.-</ecNumber>
    </recommendedName>
</protein>
<dbReference type="KEGG" id="aym:YM304_39850"/>
<evidence type="ECO:0000256" key="5">
    <source>
        <dbReference type="PIRSR" id="PIRSR604294-1"/>
    </source>
</evidence>
<evidence type="ECO:0000256" key="2">
    <source>
        <dbReference type="ARBA" id="ARBA00022723"/>
    </source>
</evidence>
<dbReference type="EMBL" id="AP012057">
    <property type="protein sequence ID" value="BAN04299.1"/>
    <property type="molecule type" value="Genomic_DNA"/>
</dbReference>
<dbReference type="RefSeq" id="WP_015443546.1">
    <property type="nucleotide sequence ID" value="NC_020520.1"/>
</dbReference>
<dbReference type="PANTHER" id="PTHR10543:SF89">
    <property type="entry name" value="CAROTENOID 9,10(9',10')-CLEAVAGE DIOXYGENASE 1"/>
    <property type="match status" value="1"/>
</dbReference>
<proteinExistence type="inferred from homology"/>
<comment type="similarity">
    <text evidence="1 6">Belongs to the carotenoid oxygenase family.</text>
</comment>
<accession>A0A6C7EGN6</accession>
<evidence type="ECO:0000256" key="6">
    <source>
        <dbReference type="RuleBase" id="RU364048"/>
    </source>
</evidence>
<dbReference type="InterPro" id="IPR004294">
    <property type="entry name" value="Carotenoid_Oase"/>
</dbReference>
<feature type="binding site" evidence="5">
    <location>
        <position position="447"/>
    </location>
    <ligand>
        <name>Fe cation</name>
        <dbReference type="ChEBI" id="CHEBI:24875"/>
        <note>catalytic</note>
    </ligand>
</feature>
<dbReference type="OrthoDB" id="6636843at2"/>
<dbReference type="GO" id="GO:0046872">
    <property type="term" value="F:metal ion binding"/>
    <property type="evidence" value="ECO:0007669"/>
    <property type="project" value="UniProtKB-KW"/>
</dbReference>
<dbReference type="GO" id="GO:0016121">
    <property type="term" value="P:carotene catabolic process"/>
    <property type="evidence" value="ECO:0007669"/>
    <property type="project" value="TreeGrafter"/>
</dbReference>
<sequence>MPTESLAPTDALPWHLRNNWAPVLDERTDLDLRVEGVIPPELQGTYVRTGPNPASGESDHWFFGDGMLHGVRLANGKAEWYRNRFIQTPNITDPLDDPMGGFGDLTRGTGNTHVMAHNKQLLCLEEGHWPWMVDGELNTLGYQNYGGALTCSMTAHPKICPVTGELLAFSYTSPEPPYLNYIRISADGQLLQLEGIDIPNMVMMHDFNVTQHHVVFMDLPVCLNLGALESGVPFQFDRDAGARLGVMPRNGTNADVRWFEIDPCYVFHPVNAHEDGNKIVLHVSRQREAFGASNDDYTEVGRLWKWTIDLDAGVVTEEQVDDRPGDFGRVNDRMVGLDAQYGYVMAMAGEGNAEEPVYGSALWKYDLRSGACVEHHLGTGVRGAEPVFAPADGNGGEAGDEDAGWVISLVHDTNSDESRLVIIDAQDFSAAPVATVHLPRRIPYGAHGSWVPDTALS</sequence>
<evidence type="ECO:0000256" key="4">
    <source>
        <dbReference type="ARBA" id="ARBA00023004"/>
    </source>
</evidence>
<reference evidence="7 8" key="1">
    <citation type="journal article" date="2013" name="Int. J. Syst. Evol. Microbiol.">
        <title>Ilumatobacter nonamiense sp. nov. and Ilumatobacter coccineum sp. nov., isolated from seashore sand.</title>
        <authorList>
            <person name="Matsumoto A."/>
            <person name="Kasai H."/>
            <person name="Matsuo Y."/>
            <person name="Shizuri Y."/>
            <person name="Ichikawa N."/>
            <person name="Fujita N."/>
            <person name="Omura S."/>
            <person name="Takahashi Y."/>
        </authorList>
    </citation>
    <scope>NUCLEOTIDE SEQUENCE [LARGE SCALE GENOMIC DNA]</scope>
    <source>
        <strain evidence="8">NBRC 103263 / KCTC 29153 / YM16-304</strain>
    </source>
</reference>
<feature type="binding site" evidence="5">
    <location>
        <position position="268"/>
    </location>
    <ligand>
        <name>Fe cation</name>
        <dbReference type="ChEBI" id="CHEBI:24875"/>
        <note>catalytic</note>
    </ligand>
</feature>
<organism evidence="7 8">
    <name type="scientific">Ilumatobacter coccineus (strain NBRC 103263 / KCTC 29153 / YM16-304)</name>
    <dbReference type="NCBI Taxonomy" id="1313172"/>
    <lineage>
        <taxon>Bacteria</taxon>
        <taxon>Bacillati</taxon>
        <taxon>Actinomycetota</taxon>
        <taxon>Acidimicrobiia</taxon>
        <taxon>Acidimicrobiales</taxon>
        <taxon>Ilumatobacteraceae</taxon>
        <taxon>Ilumatobacter</taxon>
    </lineage>
</organism>
<dbReference type="AlphaFoldDB" id="A0A6C7EGN6"/>
<dbReference type="PANTHER" id="PTHR10543">
    <property type="entry name" value="BETA-CAROTENE DIOXYGENASE"/>
    <property type="match status" value="1"/>
</dbReference>
<dbReference type="Proteomes" id="UP000011863">
    <property type="component" value="Chromosome"/>
</dbReference>
<dbReference type="EC" id="1.13.11.-" evidence="6"/>
<keyword evidence="8" id="KW-1185">Reference proteome</keyword>
<feature type="binding site" evidence="5">
    <location>
        <position position="156"/>
    </location>
    <ligand>
        <name>Fe cation</name>
        <dbReference type="ChEBI" id="CHEBI:24875"/>
        <note>catalytic</note>
    </ligand>
</feature>
<keyword evidence="3 6" id="KW-0560">Oxidoreductase</keyword>
<keyword evidence="2 5" id="KW-0479">Metal-binding</keyword>
<evidence type="ECO:0000256" key="3">
    <source>
        <dbReference type="ARBA" id="ARBA00023002"/>
    </source>
</evidence>
<dbReference type="GO" id="GO:0010436">
    <property type="term" value="F:carotenoid dioxygenase activity"/>
    <property type="evidence" value="ECO:0007669"/>
    <property type="project" value="TreeGrafter"/>
</dbReference>
<evidence type="ECO:0000256" key="1">
    <source>
        <dbReference type="ARBA" id="ARBA00006787"/>
    </source>
</evidence>
<name>A0A6C7EGN6_ILUCY</name>
<gene>
    <name evidence="7" type="ORF">YM304_39850</name>
</gene>